<evidence type="ECO:0000256" key="1">
    <source>
        <dbReference type="SAM" id="Phobius"/>
    </source>
</evidence>
<feature type="transmembrane region" description="Helical" evidence="1">
    <location>
        <begin position="103"/>
        <end position="121"/>
    </location>
</feature>
<organism evidence="2 3">
    <name type="scientific">Candidatus Thermofonsia Clade 1 bacterium</name>
    <dbReference type="NCBI Taxonomy" id="2364210"/>
    <lineage>
        <taxon>Bacteria</taxon>
        <taxon>Bacillati</taxon>
        <taxon>Chloroflexota</taxon>
        <taxon>Candidatus Thermofontia</taxon>
        <taxon>Candidatus Thermofonsia Clade 1</taxon>
    </lineage>
</organism>
<reference evidence="2 3" key="1">
    <citation type="submission" date="2017-11" db="EMBL/GenBank/DDBJ databases">
        <title>Evolution of Phototrophy in the Chloroflexi Phylum Driven by Horizontal Gene Transfer.</title>
        <authorList>
            <person name="Ward L.M."/>
            <person name="Hemp J."/>
            <person name="Shih P.M."/>
            <person name="Mcglynn S.E."/>
            <person name="Fischer W."/>
        </authorList>
    </citation>
    <scope>NUCLEOTIDE SEQUENCE [LARGE SCALE GENOMIC DNA]</scope>
    <source>
        <strain evidence="2">JP3_13</strain>
    </source>
</reference>
<feature type="transmembrane region" description="Helical" evidence="1">
    <location>
        <begin position="67"/>
        <end position="91"/>
    </location>
</feature>
<feature type="transmembrane region" description="Helical" evidence="1">
    <location>
        <begin position="242"/>
        <end position="267"/>
    </location>
</feature>
<keyword evidence="1" id="KW-1133">Transmembrane helix</keyword>
<evidence type="ECO:0000313" key="2">
    <source>
        <dbReference type="EMBL" id="PJF36051.1"/>
    </source>
</evidence>
<feature type="transmembrane region" description="Helical" evidence="1">
    <location>
        <begin position="181"/>
        <end position="202"/>
    </location>
</feature>
<sequence length="277" mass="29839">MEMPDLPYTLRFSRRLQLMVASAAATIFALWLLGTPDGVLGKAAAVGYAICHQIAERTFPIDLEADLLMPLCARCTGIYLGVLLSFLILAARNRLRSYRFPPLPIVAILIGFVALLGVDGVNSYLTFFPGYQPIYPPSNPLRLITGLLAGITAAHLIVPFFNSTLWAQPQPTRSLDGLRDLLAVCAAAGVVALLVLSGRPLILWTLGVLSSLSVVALLSAIGAALFVSVLRRERQAHTWRDLIVPLLAGFSLAMLEISAITLVRFALTGTWSGFVIG</sequence>
<dbReference type="InterPro" id="IPR019206">
    <property type="entry name" value="DUF2085_TM"/>
</dbReference>
<proteinExistence type="predicted"/>
<evidence type="ECO:0008006" key="4">
    <source>
        <dbReference type="Google" id="ProtNLM"/>
    </source>
</evidence>
<keyword evidence="1" id="KW-0812">Transmembrane</keyword>
<dbReference type="Pfam" id="PF09858">
    <property type="entry name" value="DUF2085"/>
    <property type="match status" value="1"/>
</dbReference>
<comment type="caution">
    <text evidence="2">The sequence shown here is derived from an EMBL/GenBank/DDBJ whole genome shotgun (WGS) entry which is preliminary data.</text>
</comment>
<feature type="transmembrane region" description="Helical" evidence="1">
    <location>
        <begin position="141"/>
        <end position="161"/>
    </location>
</feature>
<gene>
    <name evidence="2" type="ORF">CUN49_07475</name>
</gene>
<keyword evidence="1" id="KW-0472">Membrane</keyword>
<feature type="transmembrane region" description="Helical" evidence="1">
    <location>
        <begin position="208"/>
        <end position="230"/>
    </location>
</feature>
<evidence type="ECO:0000313" key="3">
    <source>
        <dbReference type="Proteomes" id="UP000229681"/>
    </source>
</evidence>
<dbReference type="Proteomes" id="UP000229681">
    <property type="component" value="Unassembled WGS sequence"/>
</dbReference>
<accession>A0A2M8PEX4</accession>
<dbReference type="AlphaFoldDB" id="A0A2M8PEX4"/>
<dbReference type="EMBL" id="PGTM01000084">
    <property type="protein sequence ID" value="PJF36051.1"/>
    <property type="molecule type" value="Genomic_DNA"/>
</dbReference>
<name>A0A2M8PEX4_9CHLR</name>
<protein>
    <recommendedName>
        <fullName evidence="4">DUF2085 domain-containing protein</fullName>
    </recommendedName>
</protein>